<keyword evidence="3" id="KW-1185">Reference proteome</keyword>
<evidence type="ECO:0000313" key="3">
    <source>
        <dbReference type="Proteomes" id="UP000595823"/>
    </source>
</evidence>
<dbReference type="InterPro" id="IPR035218">
    <property type="entry name" value="DUF5327"/>
</dbReference>
<dbReference type="KEGG" id="scia:HUG15_22440"/>
<sequence length="95" mass="10474">MHVSAESIVAKIKQETANLERALEKGEAEREIREHARLIRAFSELLEEGGGVASGKAEWSVAATKGEEIQEKSPVTIHRPREGHEVSGRGNLLEF</sequence>
<dbReference type="AlphaFoldDB" id="A0A7T6Z6U3"/>
<evidence type="ECO:0000256" key="1">
    <source>
        <dbReference type="SAM" id="MobiDB-lite"/>
    </source>
</evidence>
<reference evidence="2 3" key="1">
    <citation type="submission" date="2020-06" db="EMBL/GenBank/DDBJ databases">
        <title>Genomic analysis of Salicibibacter sp. NKC5-3.</title>
        <authorList>
            <person name="Oh Y.J."/>
        </authorList>
    </citation>
    <scope>NUCLEOTIDE SEQUENCE [LARGE SCALE GENOMIC DNA]</scope>
    <source>
        <strain evidence="2 3">NKC5-3</strain>
    </source>
</reference>
<dbReference type="Pfam" id="PF17261">
    <property type="entry name" value="DUF5327"/>
    <property type="match status" value="1"/>
</dbReference>
<name>A0A7T6Z6U3_9BACI</name>
<accession>A0A7T6Z6U3</accession>
<dbReference type="Proteomes" id="UP000595823">
    <property type="component" value="Chromosome"/>
</dbReference>
<proteinExistence type="predicted"/>
<dbReference type="RefSeq" id="WP_200126029.1">
    <property type="nucleotide sequence ID" value="NZ_CP054705.1"/>
</dbReference>
<organism evidence="2 3">
    <name type="scientific">Salicibibacter cibarius</name>
    <dbReference type="NCBI Taxonomy" id="2743000"/>
    <lineage>
        <taxon>Bacteria</taxon>
        <taxon>Bacillati</taxon>
        <taxon>Bacillota</taxon>
        <taxon>Bacilli</taxon>
        <taxon>Bacillales</taxon>
        <taxon>Bacillaceae</taxon>
        <taxon>Salicibibacter</taxon>
    </lineage>
</organism>
<gene>
    <name evidence="2" type="ORF">HUG15_22440</name>
</gene>
<feature type="region of interest" description="Disordered" evidence="1">
    <location>
        <begin position="72"/>
        <end position="95"/>
    </location>
</feature>
<protein>
    <submittedName>
        <fullName evidence="2">DUF5327 family protein</fullName>
    </submittedName>
</protein>
<evidence type="ECO:0000313" key="2">
    <source>
        <dbReference type="EMBL" id="QQK78073.1"/>
    </source>
</evidence>
<dbReference type="EMBL" id="CP054705">
    <property type="protein sequence ID" value="QQK78073.1"/>
    <property type="molecule type" value="Genomic_DNA"/>
</dbReference>